<proteinExistence type="predicted"/>
<evidence type="ECO:0000313" key="3">
    <source>
        <dbReference type="Proteomes" id="UP000677803"/>
    </source>
</evidence>
<keyword evidence="3" id="KW-1185">Reference proteome</keyword>
<evidence type="ECO:0000313" key="2">
    <source>
        <dbReference type="EMBL" id="CAG5886898.1"/>
    </source>
</evidence>
<dbReference type="Proteomes" id="UP000677803">
    <property type="component" value="Unassembled WGS sequence"/>
</dbReference>
<name>A0A8S4AXU8_9TELE</name>
<protein>
    <submittedName>
        <fullName evidence="2">(Atlantic silverside) hypothetical protein</fullName>
    </submittedName>
</protein>
<reference evidence="2" key="1">
    <citation type="submission" date="2021-05" db="EMBL/GenBank/DDBJ databases">
        <authorList>
            <person name="Tigano A."/>
        </authorList>
    </citation>
    <scope>NUCLEOTIDE SEQUENCE</scope>
</reference>
<comment type="caution">
    <text evidence="2">The sequence shown here is derived from an EMBL/GenBank/DDBJ whole genome shotgun (WGS) entry which is preliminary data.</text>
</comment>
<gene>
    <name evidence="2" type="ORF">MMEN_LOCUS6013</name>
</gene>
<sequence length="188" mass="19914">MSAVKSGSSLRSLVLTPERIPSFLHVSRSPLLGSPWPQRCTVERTRLLSDHDDAPGESPPVTPSSNASSGRFPFCFPAQRLGRPRRVAAMAAEPAGEGPRAGVEKATTPSFLGAALTASRVQSLFHKSKPVAVGEASPGDSEEAAHPGRSRVNLRPVKAFGLHVMRELKRPAAALKGLSTSPRITAPR</sequence>
<feature type="region of interest" description="Disordered" evidence="1">
    <location>
        <begin position="49"/>
        <end position="71"/>
    </location>
</feature>
<accession>A0A8S4AXU8</accession>
<dbReference type="AlphaFoldDB" id="A0A8S4AXU8"/>
<dbReference type="EMBL" id="CAJRST010005557">
    <property type="protein sequence ID" value="CAG5886898.1"/>
    <property type="molecule type" value="Genomic_DNA"/>
</dbReference>
<evidence type="ECO:0000256" key="1">
    <source>
        <dbReference type="SAM" id="MobiDB-lite"/>
    </source>
</evidence>
<organism evidence="2 3">
    <name type="scientific">Menidia menidia</name>
    <name type="common">Atlantic silverside</name>
    <dbReference type="NCBI Taxonomy" id="238744"/>
    <lineage>
        <taxon>Eukaryota</taxon>
        <taxon>Metazoa</taxon>
        <taxon>Chordata</taxon>
        <taxon>Craniata</taxon>
        <taxon>Vertebrata</taxon>
        <taxon>Euteleostomi</taxon>
        <taxon>Actinopterygii</taxon>
        <taxon>Neopterygii</taxon>
        <taxon>Teleostei</taxon>
        <taxon>Neoteleostei</taxon>
        <taxon>Acanthomorphata</taxon>
        <taxon>Ovalentaria</taxon>
        <taxon>Atherinomorphae</taxon>
        <taxon>Atheriniformes</taxon>
        <taxon>Atherinopsidae</taxon>
        <taxon>Menidiinae</taxon>
        <taxon>Menidia</taxon>
    </lineage>
</organism>
<dbReference type="OrthoDB" id="9947256at2759"/>